<dbReference type="Pfam" id="PF13538">
    <property type="entry name" value="UvrD_C_2"/>
    <property type="match status" value="1"/>
</dbReference>
<dbReference type="AlphaFoldDB" id="A0A076LMF2"/>
<feature type="domain" description="UvrD-like helicase C-terminal" evidence="2">
    <location>
        <begin position="561"/>
        <end position="607"/>
    </location>
</feature>
<dbReference type="GeneID" id="33940142"/>
<dbReference type="InterPro" id="IPR027785">
    <property type="entry name" value="UvrD-like_helicase_C"/>
</dbReference>
<accession>A0A076LMF2</accession>
<dbReference type="Gene3D" id="3.40.50.300">
    <property type="entry name" value="P-loop containing nucleotide triphosphate hydrolases"/>
    <property type="match status" value="2"/>
</dbReference>
<name>A0A076LMF2_9GAMM</name>
<dbReference type="GO" id="GO:0003677">
    <property type="term" value="F:DNA binding"/>
    <property type="evidence" value="ECO:0007669"/>
    <property type="project" value="InterPro"/>
</dbReference>
<sequence length="749" mass="86070">MAVRKYLNYFISDLVKLASDNQSDTEILHAILEELSFRKKSLARRELTDEIHGYLQSTVAPRQTVSFRQSSLAEKLPKLEVNQAEKDILTGKFNTSEIPNRYRRAVLNTTHMHNFRKENLLRMYLDGTCGIDASAIRKVIEFFLHGDIVVQSSQTAEKKMTTAFINTHKLNDVAFSDDVSNIGVGKINKIENEIVANKSDFYQAALDKCVILSAPPGCGKTYSIVERLANHVMCLKEPYDAKKILVLSFTRNAVKELRLRLEKRNQSDLIGSLDLVRVMTFDALAYSILQAIDSDLPSDDFDANIRMAKSIIMQEKIANVEVLKTVKWIYVDEYQDLVGCRADFTIELMKLALTRDGAVSLLGDPCQQIMNFQLKHRNETTNDAFLHQFKCLAAKQLLQYRLNESYRFITTEQKERVKQITSQLVSEHITEINSHDYAQMVTLDEINEGDAVLCMRNIDCYLISQQLTQRGFSVRLQAGCDKSELPIWLYRVFAGWRQEIMSVELFLQKCQTILGHNGEEELDYLCRAGVVMNNNVLVNRLVQNAEKYSAISPIVASNQIIVSTVHKAKGLQFPRVFFYSNNTHFSRNGDSMNTFYVAVTRAEQYFFILNDSAIKAVRCTRGGMYIVGQSLLLEGINDIDFKSFIPEPETFSSGYIDSMLRGEVRYFVSYHENKTWLFAEMNNKTTIRLYRMPRLERNYWIQNQNRYYLNFSLVEMSTFVYSGDSELIEKIVGPTYLLPLPVFKGLWEI</sequence>
<dbReference type="Pfam" id="PF13245">
    <property type="entry name" value="AAA_19"/>
    <property type="match status" value="1"/>
</dbReference>
<dbReference type="KEGG" id="ete:ETEE_2569"/>
<dbReference type="InterPro" id="IPR000212">
    <property type="entry name" value="DNA_helicase_UvrD/REP"/>
</dbReference>
<organism evidence="3 4">
    <name type="scientific">Edwardsiella anguillarum ET080813</name>
    <dbReference type="NCBI Taxonomy" id="667120"/>
    <lineage>
        <taxon>Bacteria</taxon>
        <taxon>Pseudomonadati</taxon>
        <taxon>Pseudomonadota</taxon>
        <taxon>Gammaproteobacteria</taxon>
        <taxon>Enterobacterales</taxon>
        <taxon>Hafniaceae</taxon>
        <taxon>Edwardsiella</taxon>
    </lineage>
</organism>
<evidence type="ECO:0000256" key="1">
    <source>
        <dbReference type="ARBA" id="ARBA00034923"/>
    </source>
</evidence>
<evidence type="ECO:0000259" key="2">
    <source>
        <dbReference type="Pfam" id="PF13538"/>
    </source>
</evidence>
<dbReference type="HOGENOM" id="CLU_371214_0_0_6"/>
<dbReference type="InterPro" id="IPR027417">
    <property type="entry name" value="P-loop_NTPase"/>
</dbReference>
<dbReference type="Proteomes" id="UP000028681">
    <property type="component" value="Chromosome"/>
</dbReference>
<dbReference type="EMBL" id="CP006664">
    <property type="protein sequence ID" value="AIJ09006.1"/>
    <property type="molecule type" value="Genomic_DNA"/>
</dbReference>
<dbReference type="PANTHER" id="PTHR11070:SF2">
    <property type="entry name" value="ATP-DEPENDENT DNA HELICASE SRS2"/>
    <property type="match status" value="1"/>
</dbReference>
<keyword evidence="3" id="KW-0067">ATP-binding</keyword>
<keyword evidence="3" id="KW-0347">Helicase</keyword>
<dbReference type="GO" id="GO:0000725">
    <property type="term" value="P:recombinational repair"/>
    <property type="evidence" value="ECO:0007669"/>
    <property type="project" value="TreeGrafter"/>
</dbReference>
<dbReference type="SUPFAM" id="SSF52540">
    <property type="entry name" value="P-loop containing nucleoside triphosphate hydrolases"/>
    <property type="match status" value="1"/>
</dbReference>
<reference evidence="3 4" key="1">
    <citation type="journal article" date="2012" name="PLoS ONE">
        <title>Edwardsiella comparative phylogenomics reveal the new intra/inter-species taxonomic relationships, virulence evolution and niche adaptation mechanisms.</title>
        <authorList>
            <person name="Yang M."/>
            <person name="Lv Y."/>
            <person name="Xiao J."/>
            <person name="Wu H."/>
            <person name="Zheng H."/>
            <person name="Liu Q."/>
            <person name="Zhang Y."/>
            <person name="Wang Q."/>
        </authorList>
    </citation>
    <scope>NUCLEOTIDE SEQUENCE [LARGE SCALE GENOMIC DNA]</scope>
    <source>
        <strain evidence="4">080813</strain>
    </source>
</reference>
<evidence type="ECO:0000313" key="3">
    <source>
        <dbReference type="EMBL" id="AIJ09006.1"/>
    </source>
</evidence>
<dbReference type="PANTHER" id="PTHR11070">
    <property type="entry name" value="UVRD / RECB / PCRA DNA HELICASE FAMILY MEMBER"/>
    <property type="match status" value="1"/>
</dbReference>
<proteinExistence type="predicted"/>
<gene>
    <name evidence="3" type="ORF">ETEE_2569</name>
</gene>
<protein>
    <recommendedName>
        <fullName evidence="1">DNA 3'-5' helicase II</fullName>
    </recommendedName>
</protein>
<dbReference type="RefSeq" id="WP_034163268.1">
    <property type="nucleotide sequence ID" value="NZ_CP006664.1"/>
</dbReference>
<keyword evidence="3" id="KW-0378">Hydrolase</keyword>
<evidence type="ECO:0000313" key="4">
    <source>
        <dbReference type="Proteomes" id="UP000028681"/>
    </source>
</evidence>
<dbReference type="GO" id="GO:0005524">
    <property type="term" value="F:ATP binding"/>
    <property type="evidence" value="ECO:0007669"/>
    <property type="project" value="InterPro"/>
</dbReference>
<keyword evidence="3" id="KW-0547">Nucleotide-binding</keyword>
<dbReference type="GO" id="GO:0043138">
    <property type="term" value="F:3'-5' DNA helicase activity"/>
    <property type="evidence" value="ECO:0007669"/>
    <property type="project" value="TreeGrafter"/>
</dbReference>